<organism evidence="1 2">
    <name type="scientific">Streptococcus pneumoniae</name>
    <dbReference type="NCBI Taxonomy" id="1313"/>
    <lineage>
        <taxon>Bacteria</taxon>
        <taxon>Bacillati</taxon>
        <taxon>Bacillota</taxon>
        <taxon>Bacilli</taxon>
        <taxon>Lactobacillales</taxon>
        <taxon>Streptococcaceae</taxon>
        <taxon>Streptococcus</taxon>
    </lineage>
</organism>
<comment type="caution">
    <text evidence="1">The sequence shown here is derived from an EMBL/GenBank/DDBJ whole genome shotgun (WGS) entry which is preliminary data.</text>
</comment>
<reference evidence="1 2" key="1">
    <citation type="submission" date="2017-07" db="EMBL/GenBank/DDBJ databases">
        <title>Invasive disease caused simultaneously by more than one serotype of Streptococcus pneumoniae, South Africa.</title>
        <authorList>
            <person name="Ndlangisa K."/>
            <person name="Du Plessis M."/>
            <person name="Von Gottberg A."/>
        </authorList>
    </citation>
    <scope>NUCLEOTIDE SEQUENCE [LARGE SCALE GENOMIC DNA]</scope>
    <source>
        <strain evidence="1 2">8227-15B</strain>
    </source>
</reference>
<dbReference type="InterPro" id="IPR029060">
    <property type="entry name" value="PIN-like_dom_sf"/>
</dbReference>
<evidence type="ECO:0000313" key="2">
    <source>
        <dbReference type="Proteomes" id="UP000214939"/>
    </source>
</evidence>
<sequence length="39" mass="4165">VYDALVALAAAEHRAELATRDARAKDTYEKIGVHVVVAA</sequence>
<gene>
    <name evidence="1" type="ORF">A5N45_13030</name>
</gene>
<name>A0AA44MRL2_STREE</name>
<protein>
    <submittedName>
        <fullName evidence="1">VapC toxin family PIN domain ribonuclease</fullName>
    </submittedName>
</protein>
<evidence type="ECO:0000313" key="1">
    <source>
        <dbReference type="EMBL" id="OYL19500.1"/>
    </source>
</evidence>
<accession>A0AA44MRL2</accession>
<feature type="non-terminal residue" evidence="1">
    <location>
        <position position="1"/>
    </location>
</feature>
<dbReference type="Proteomes" id="UP000214939">
    <property type="component" value="Unassembled WGS sequence"/>
</dbReference>
<dbReference type="SUPFAM" id="SSF88723">
    <property type="entry name" value="PIN domain-like"/>
    <property type="match status" value="1"/>
</dbReference>
<proteinExistence type="predicted"/>
<dbReference type="EMBL" id="NNBW01000514">
    <property type="protein sequence ID" value="OYL19500.1"/>
    <property type="molecule type" value="Genomic_DNA"/>
</dbReference>
<dbReference type="AlphaFoldDB" id="A0AA44MRL2"/>